<dbReference type="InterPro" id="IPR016161">
    <property type="entry name" value="Ald_DH/histidinol_DH"/>
</dbReference>
<evidence type="ECO:0000256" key="2">
    <source>
        <dbReference type="ARBA" id="ARBA00023002"/>
    </source>
</evidence>
<dbReference type="Pfam" id="PF00171">
    <property type="entry name" value="Aldedh"/>
    <property type="match status" value="1"/>
</dbReference>
<proteinExistence type="inferred from homology"/>
<dbReference type="PANTHER" id="PTHR43720">
    <property type="entry name" value="2-AMINOMUCONIC SEMIALDEHYDE DEHYDROGENASE"/>
    <property type="match status" value="1"/>
</dbReference>
<sequence length="464" mass="50740">MDQIPILRPAGEYLSEDKTIITGVNHEPIAEMSLAPPLLLQMIVNELKKAATQPYAQRVAAISKAGEIFAEGIVQGETPEAFCLKQAKATGVPISVVTRSLGEMKTYMNNISKVVESQRPQGASRLLEGLDLESGSSAFWMPRGKTLTVIAPSNHPMTHVSWIQALAFGLHVIIRPGSRDPFTPLRLIRSLLLAGLEPTQLAYVPCSYANAEKMINATDLSIIYGNEKTVASYRNHPHVLVRGPGRSKILVDVEEVTDEVIDVLAASVAADGGVRCTNVSAIFVHNHFHEVAEALAEKLAKIPVFPSNHPKSQLPSVPAAEAKKIRQSLEALMGDAQDLCCPYYPDGPVSYAEDGSAILRPSVILSNGHTSPGFGMELPFPCVWLSPWEENDGIEPLKDSLCVTLLTENKHLVRQSLEDHTIRKVFWGRIPTWYSTPYIPHDGYVSEFLLESKGFVKEGGGYFS</sequence>
<dbReference type="EMBL" id="CP098755">
    <property type="protein sequence ID" value="USG64606.1"/>
    <property type="molecule type" value="Genomic_DNA"/>
</dbReference>
<dbReference type="InterPro" id="IPR016162">
    <property type="entry name" value="Ald_DH_N"/>
</dbReference>
<name>A0ABY4WCN3_9BACL</name>
<evidence type="ECO:0000313" key="6">
    <source>
        <dbReference type="Proteomes" id="UP001056500"/>
    </source>
</evidence>
<evidence type="ECO:0000256" key="1">
    <source>
        <dbReference type="ARBA" id="ARBA00009986"/>
    </source>
</evidence>
<keyword evidence="3" id="KW-0520">NAD</keyword>
<evidence type="ECO:0000259" key="4">
    <source>
        <dbReference type="Pfam" id="PF00171"/>
    </source>
</evidence>
<dbReference type="Gene3D" id="3.40.605.10">
    <property type="entry name" value="Aldehyde Dehydrogenase, Chain A, domain 1"/>
    <property type="match status" value="1"/>
</dbReference>
<keyword evidence="2" id="KW-0560">Oxidoreductase</keyword>
<protein>
    <submittedName>
        <fullName evidence="5">Acyl-CoA reductase</fullName>
    </submittedName>
</protein>
<evidence type="ECO:0000313" key="5">
    <source>
        <dbReference type="EMBL" id="USG64606.1"/>
    </source>
</evidence>
<dbReference type="SUPFAM" id="SSF53720">
    <property type="entry name" value="ALDH-like"/>
    <property type="match status" value="1"/>
</dbReference>
<reference evidence="5" key="1">
    <citation type="submission" date="2022-06" db="EMBL/GenBank/DDBJ databases">
        <title>Genome sequencing of Brevibacillus sp. BB3-R1.</title>
        <authorList>
            <person name="Heo J."/>
            <person name="Lee D."/>
            <person name="Won M."/>
            <person name="Han B.-H."/>
            <person name="Hong S.-B."/>
            <person name="Kwon S.-W."/>
        </authorList>
    </citation>
    <scope>NUCLEOTIDE SEQUENCE</scope>
    <source>
        <strain evidence="5">BB3-R1</strain>
    </source>
</reference>
<dbReference type="InterPro" id="IPR016163">
    <property type="entry name" value="Ald_DH_C"/>
</dbReference>
<dbReference type="PANTHER" id="PTHR43720:SF2">
    <property type="entry name" value="2-AMINOMUCONIC SEMIALDEHYDE DEHYDROGENASE"/>
    <property type="match status" value="1"/>
</dbReference>
<gene>
    <name evidence="5" type="ORF">NDK47_21050</name>
</gene>
<dbReference type="Proteomes" id="UP001056500">
    <property type="component" value="Chromosome"/>
</dbReference>
<comment type="similarity">
    <text evidence="1">Belongs to the aldehyde dehydrogenase family.</text>
</comment>
<dbReference type="Gene3D" id="3.40.309.10">
    <property type="entry name" value="Aldehyde Dehydrogenase, Chain A, domain 2"/>
    <property type="match status" value="1"/>
</dbReference>
<organism evidence="5 6">
    <name type="scientific">Brevibacillus ruminantium</name>
    <dbReference type="NCBI Taxonomy" id="2950604"/>
    <lineage>
        <taxon>Bacteria</taxon>
        <taxon>Bacillati</taxon>
        <taxon>Bacillota</taxon>
        <taxon>Bacilli</taxon>
        <taxon>Bacillales</taxon>
        <taxon>Paenibacillaceae</taxon>
        <taxon>Brevibacillus</taxon>
    </lineage>
</organism>
<keyword evidence="6" id="KW-1185">Reference proteome</keyword>
<accession>A0ABY4WCN3</accession>
<dbReference type="RefSeq" id="WP_251871718.1">
    <property type="nucleotide sequence ID" value="NZ_CP098755.1"/>
</dbReference>
<evidence type="ECO:0000256" key="3">
    <source>
        <dbReference type="ARBA" id="ARBA00023027"/>
    </source>
</evidence>
<dbReference type="InterPro" id="IPR015590">
    <property type="entry name" value="Aldehyde_DH_dom"/>
</dbReference>
<feature type="domain" description="Aldehyde dehydrogenase" evidence="4">
    <location>
        <begin position="52"/>
        <end position="342"/>
    </location>
</feature>